<keyword evidence="1" id="KW-0548">Nucleotidyltransferase</keyword>
<dbReference type="GO" id="GO:0003887">
    <property type="term" value="F:DNA-directed DNA polymerase activity"/>
    <property type="evidence" value="ECO:0007669"/>
    <property type="project" value="UniProtKB-EC"/>
</dbReference>
<sequence length="35" mass="4043">MIKGNKSSKLIKAEKMIYEGINIEIVSEQDFLKML</sequence>
<gene>
    <name evidence="1" type="ORF">J2S25_002926</name>
</gene>
<dbReference type="Proteomes" id="UP001242313">
    <property type="component" value="Unassembled WGS sequence"/>
</dbReference>
<proteinExistence type="predicted"/>
<dbReference type="EC" id="2.7.7.7" evidence="1"/>
<evidence type="ECO:0000313" key="2">
    <source>
        <dbReference type="Proteomes" id="UP001242313"/>
    </source>
</evidence>
<dbReference type="EMBL" id="JAUSUN010000019">
    <property type="protein sequence ID" value="MDQ0414716.1"/>
    <property type="molecule type" value="Genomic_DNA"/>
</dbReference>
<evidence type="ECO:0000313" key="1">
    <source>
        <dbReference type="EMBL" id="MDQ0414716.1"/>
    </source>
</evidence>
<keyword evidence="1" id="KW-0808">Transferase</keyword>
<name>A0ABU0FYT6_9BACI</name>
<comment type="caution">
    <text evidence="1">The sequence shown here is derived from an EMBL/GenBank/DDBJ whole genome shotgun (WGS) entry which is preliminary data.</text>
</comment>
<protein>
    <submittedName>
        <fullName evidence="1">DNA polymerase-3 subunit epsilon</fullName>
        <ecNumber evidence="1">2.7.7.7</ecNumber>
    </submittedName>
</protein>
<reference evidence="1 2" key="1">
    <citation type="submission" date="2023-07" db="EMBL/GenBank/DDBJ databases">
        <title>Genomic Encyclopedia of Type Strains, Phase IV (KMG-IV): sequencing the most valuable type-strain genomes for metagenomic binning, comparative biology and taxonomic classification.</title>
        <authorList>
            <person name="Goeker M."/>
        </authorList>
    </citation>
    <scope>NUCLEOTIDE SEQUENCE [LARGE SCALE GENOMIC DNA]</scope>
    <source>
        <strain evidence="1 2">DSM 19598</strain>
    </source>
</reference>
<keyword evidence="2" id="KW-1185">Reference proteome</keyword>
<accession>A0ABU0FYT6</accession>
<organism evidence="1 2">
    <name type="scientific">Mesobacillus stamsii</name>
    <dbReference type="NCBI Taxonomy" id="225347"/>
    <lineage>
        <taxon>Bacteria</taxon>
        <taxon>Bacillati</taxon>
        <taxon>Bacillota</taxon>
        <taxon>Bacilli</taxon>
        <taxon>Bacillales</taxon>
        <taxon>Bacillaceae</taxon>
        <taxon>Mesobacillus</taxon>
    </lineage>
</organism>